<dbReference type="GO" id="GO:0003743">
    <property type="term" value="F:translation initiation factor activity"/>
    <property type="evidence" value="ECO:0007669"/>
    <property type="project" value="UniProtKB-KW"/>
</dbReference>
<evidence type="ECO:0000256" key="1">
    <source>
        <dbReference type="ARBA" id="ARBA00004514"/>
    </source>
</evidence>
<keyword evidence="4 11" id="KW-0396">Initiation factor</keyword>
<dbReference type="InterPro" id="IPR037171">
    <property type="entry name" value="NagB/RpiA_transferase-like"/>
</dbReference>
<evidence type="ECO:0000256" key="7">
    <source>
        <dbReference type="ARBA" id="ARBA00044356"/>
    </source>
</evidence>
<evidence type="ECO:0000256" key="10">
    <source>
        <dbReference type="SAM" id="MobiDB-lite"/>
    </source>
</evidence>
<dbReference type="AlphaFoldDB" id="A0A132NN29"/>
<evidence type="ECO:0000313" key="12">
    <source>
        <dbReference type="Proteomes" id="UP000070089"/>
    </source>
</evidence>
<feature type="compositionally biased region" description="Polar residues" evidence="10">
    <location>
        <begin position="400"/>
        <end position="415"/>
    </location>
</feature>
<dbReference type="OrthoDB" id="10254737at2759"/>
<evidence type="ECO:0000256" key="3">
    <source>
        <dbReference type="ARBA" id="ARBA00022490"/>
    </source>
</evidence>
<gene>
    <name evidence="11" type="ORF">QR46_4604</name>
</gene>
<protein>
    <recommendedName>
        <fullName evidence="6">Translation initiation factor eIF2B subunit delta</fullName>
    </recommendedName>
    <alternativeName>
        <fullName evidence="7">eIF2B GDP-GTP exchange factor subunit delta</fullName>
    </alternativeName>
</protein>
<evidence type="ECO:0000256" key="5">
    <source>
        <dbReference type="ARBA" id="ARBA00022917"/>
    </source>
</evidence>
<dbReference type="GO" id="GO:0005829">
    <property type="term" value="C:cytosol"/>
    <property type="evidence" value="ECO:0007669"/>
    <property type="project" value="UniProtKB-SubCell"/>
</dbReference>
<organism evidence="11 12">
    <name type="scientific">Giardia duodenalis assemblage B</name>
    <dbReference type="NCBI Taxonomy" id="1394984"/>
    <lineage>
        <taxon>Eukaryota</taxon>
        <taxon>Metamonada</taxon>
        <taxon>Diplomonadida</taxon>
        <taxon>Hexamitidae</taxon>
        <taxon>Giardiinae</taxon>
        <taxon>Giardia</taxon>
    </lineage>
</organism>
<dbReference type="PANTHER" id="PTHR10233">
    <property type="entry name" value="TRANSLATION INITIATION FACTOR EIF-2B"/>
    <property type="match status" value="1"/>
</dbReference>
<dbReference type="Proteomes" id="UP000070089">
    <property type="component" value="Unassembled WGS sequence"/>
</dbReference>
<dbReference type="InterPro" id="IPR042529">
    <property type="entry name" value="IF_2B-like_C"/>
</dbReference>
<comment type="subunit">
    <text evidence="8">Component of the translation initiation factor 2B (eIF2B) complex which is a heterodecamer of two sets of five different subunits: alpha, beta, gamma, delta and epsilon. Subunits alpha, beta and delta comprise a regulatory subcomplex and subunits epsilon and gamma comprise a catalytic subcomplex. Within the complex, the hexameric regulatory complex resides at the center, with the two heterodimeric catalytic subcomplexes bound on opposite sides.</text>
</comment>
<dbReference type="SUPFAM" id="SSF100950">
    <property type="entry name" value="NagB/RpiA/CoA transferase-like"/>
    <property type="match status" value="1"/>
</dbReference>
<dbReference type="InterPro" id="IPR000649">
    <property type="entry name" value="IF-2B-related"/>
</dbReference>
<dbReference type="Pfam" id="PF01008">
    <property type="entry name" value="IF-2B"/>
    <property type="match status" value="1"/>
</dbReference>
<evidence type="ECO:0000313" key="11">
    <source>
        <dbReference type="EMBL" id="KWX11444.1"/>
    </source>
</evidence>
<name>A0A132NN29_GIAIN</name>
<comment type="caution">
    <text evidence="11">The sequence shown here is derived from an EMBL/GenBank/DDBJ whole genome shotgun (WGS) entry which is preliminary data.</text>
</comment>
<reference evidence="11 12" key="1">
    <citation type="journal article" date="2015" name="Mol. Biochem. Parasitol.">
        <title>Identification of polymorphic genes for use in assemblage B genotyping assays through comparative genomics of multiple assemblage B Giardia duodenalis isolates.</title>
        <authorList>
            <person name="Wielinga C."/>
            <person name="Thompson R.C."/>
            <person name="Monis P."/>
            <person name="Ryan U."/>
        </authorList>
    </citation>
    <scope>NUCLEOTIDE SEQUENCE [LARGE SCALE GENOMIC DNA]</scope>
    <source>
        <strain evidence="11 12">BAH15c1</strain>
    </source>
</reference>
<evidence type="ECO:0000256" key="6">
    <source>
        <dbReference type="ARBA" id="ARBA00044147"/>
    </source>
</evidence>
<dbReference type="VEuPathDB" id="GiardiaDB:QR46_4604"/>
<accession>A0A132NN29</accession>
<comment type="similarity">
    <text evidence="2 9">Belongs to the eIF-2B alpha/beta/delta subunits family.</text>
</comment>
<dbReference type="Gene3D" id="3.40.50.10470">
    <property type="entry name" value="Translation initiation factor eif-2b, domain 2"/>
    <property type="match status" value="1"/>
</dbReference>
<evidence type="ECO:0000256" key="2">
    <source>
        <dbReference type="ARBA" id="ARBA00007251"/>
    </source>
</evidence>
<dbReference type="EMBL" id="JXTI01000188">
    <property type="protein sequence ID" value="KWX11444.1"/>
    <property type="molecule type" value="Genomic_DNA"/>
</dbReference>
<evidence type="ECO:0000256" key="8">
    <source>
        <dbReference type="ARBA" id="ARBA00046432"/>
    </source>
</evidence>
<feature type="region of interest" description="Disordered" evidence="10">
    <location>
        <begin position="400"/>
        <end position="442"/>
    </location>
</feature>
<proteinExistence type="inferred from homology"/>
<keyword evidence="5" id="KW-0648">Protein biosynthesis</keyword>
<evidence type="ECO:0000256" key="4">
    <source>
        <dbReference type="ARBA" id="ARBA00022540"/>
    </source>
</evidence>
<dbReference type="PANTHER" id="PTHR10233:SF14">
    <property type="entry name" value="TRANSLATION INITIATION FACTOR EIF-2B SUBUNIT DELTA"/>
    <property type="match status" value="1"/>
</dbReference>
<keyword evidence="3" id="KW-0963">Cytoplasm</keyword>
<sequence length="775" mass="86084">MNIVDIITSLRQSNLLFTREKAFHFKKHLMKYLSKREDPLKISIDNFSQDVGENGAVSMSLYHKFSPLYISGQADDDFYASFGQHHPPNIKFNDQTRKTTNSTEPPLSDQITRFKHAVEQPLNILSTDARCYIDNISNIRESATARAVAFLRAYESQLELLLANYSLSTNHQTSLHASDVHELNPDIASHNGSVSGSTSPVSFSEVLSQLRGNLTMLVTIVSAFYPSVPTSIQFIVQSVMEHCDYLEEQVGLMYKDSVSLVDSDPINITPPIPSGFGSSLAIAPTGTVDTISRLSHNNLDQTLHTPLTPSIRFSTTNMAQTLYAMPRSIVKADEWNESCDRSERQLFLKKITSLPGCCISEKSCTDQASSNFNLFNEPTELSDKDKDKYSSADIFKATATSPSKNSVRKASQTALRSMPHDISHTETNSESAENVEGQVNSNANVSTITNTTSLLLDDSSSVQKSTSDVITLTKIRSIPGLHNRVAEPQIIVSPPMDMIGDDISNRIDNKLRAQQFKAATHNDDLTTCPFEMNRNRIDDTAQKTPDIYNCMLTSAEAVVHNMLDFIKLLYNERIVKASNDIYVELSRRIKQNDCIIVFGKSRMILKALILAHFRLQAETDNKAGFEVICIDASECQCGLDIIKKLSQVGIPCFYGLLTSLPLFIKHATKVVMGAYSISLNGSIQGRASASLIANIAKFYRIPLIVVCETYKVTDKIYINALSNNVLQDTGTFTLGQTDRIQIIKPLYDIVDTKLISCIITEYGPISPDSLREQLK</sequence>
<feature type="compositionally biased region" description="Polar residues" evidence="10">
    <location>
        <begin position="425"/>
        <end position="442"/>
    </location>
</feature>
<evidence type="ECO:0000256" key="9">
    <source>
        <dbReference type="RuleBase" id="RU003814"/>
    </source>
</evidence>
<comment type="subcellular location">
    <subcellularLocation>
        <location evidence="1">Cytoplasm</location>
        <location evidence="1">Cytosol</location>
    </subcellularLocation>
</comment>